<feature type="transmembrane region" description="Helical" evidence="8">
    <location>
        <begin position="65"/>
        <end position="82"/>
    </location>
</feature>
<feature type="domain" description="Amino acid permease/ SLC12A" evidence="9">
    <location>
        <begin position="64"/>
        <end position="529"/>
    </location>
</feature>
<evidence type="ECO:0000313" key="10">
    <source>
        <dbReference type="EMBL" id="KAK4466880.1"/>
    </source>
</evidence>
<evidence type="ECO:0000256" key="8">
    <source>
        <dbReference type="SAM" id="Phobius"/>
    </source>
</evidence>
<feature type="transmembrane region" description="Helical" evidence="8">
    <location>
        <begin position="142"/>
        <end position="164"/>
    </location>
</feature>
<feature type="transmembrane region" description="Helical" evidence="8">
    <location>
        <begin position="94"/>
        <end position="121"/>
    </location>
</feature>
<dbReference type="GO" id="GO:0015171">
    <property type="term" value="F:amino acid transmembrane transporter activity"/>
    <property type="evidence" value="ECO:0007669"/>
    <property type="project" value="TreeGrafter"/>
</dbReference>
<dbReference type="PROSITE" id="PS00218">
    <property type="entry name" value="AMINO_ACID_PERMEASE_1"/>
    <property type="match status" value="1"/>
</dbReference>
<reference evidence="10" key="2">
    <citation type="submission" date="2023-06" db="EMBL/GenBank/DDBJ databases">
        <authorList>
            <consortium name="Lawrence Berkeley National Laboratory"/>
            <person name="Mondo S.J."/>
            <person name="Hensen N."/>
            <person name="Bonometti L."/>
            <person name="Westerberg I."/>
            <person name="Brannstrom I.O."/>
            <person name="Guillou S."/>
            <person name="Cros-Aarteil S."/>
            <person name="Calhoun S."/>
            <person name="Haridas S."/>
            <person name="Kuo A."/>
            <person name="Pangilinan J."/>
            <person name="Riley R."/>
            <person name="Labutti K."/>
            <person name="Andreopoulos B."/>
            <person name="Lipzen A."/>
            <person name="Chen C."/>
            <person name="Yanf M."/>
            <person name="Daum C."/>
            <person name="Ng V."/>
            <person name="Clum A."/>
            <person name="Steindorff A."/>
            <person name="Ohm R."/>
            <person name="Martin F."/>
            <person name="Silar P."/>
            <person name="Natvig D."/>
            <person name="Lalanne C."/>
            <person name="Gautier V."/>
            <person name="Ament-Velasquez S.L."/>
            <person name="Kruys A."/>
            <person name="Hutchinson M.I."/>
            <person name="Powell A.J."/>
            <person name="Barry K."/>
            <person name="Miller A.N."/>
            <person name="Grigoriev I.V."/>
            <person name="Debuchy R."/>
            <person name="Gladieux P."/>
            <person name="Thoren M.H."/>
            <person name="Johannesson H."/>
        </authorList>
    </citation>
    <scope>NUCLEOTIDE SEQUENCE</scope>
    <source>
        <strain evidence="10">PSN324</strain>
    </source>
</reference>
<dbReference type="PANTHER" id="PTHR43341">
    <property type="entry name" value="AMINO ACID PERMEASE"/>
    <property type="match status" value="1"/>
</dbReference>
<keyword evidence="11" id="KW-1185">Reference proteome</keyword>
<evidence type="ECO:0000256" key="1">
    <source>
        <dbReference type="ARBA" id="ARBA00004141"/>
    </source>
</evidence>
<keyword evidence="2" id="KW-0813">Transport</keyword>
<keyword evidence="4" id="KW-0029">Amino-acid transport</keyword>
<accession>A0AAV9I4W9</accession>
<dbReference type="Proteomes" id="UP001321749">
    <property type="component" value="Unassembled WGS sequence"/>
</dbReference>
<dbReference type="EMBL" id="MU864929">
    <property type="protein sequence ID" value="KAK4466880.1"/>
    <property type="molecule type" value="Genomic_DNA"/>
</dbReference>
<dbReference type="InterPro" id="IPR004840">
    <property type="entry name" value="Amino_acid_permease_CS"/>
</dbReference>
<feature type="transmembrane region" description="Helical" evidence="8">
    <location>
        <begin position="504"/>
        <end position="523"/>
    </location>
</feature>
<sequence length="568" mass="62533">MTLSTSPAGLDVPTVVSNMSTPGGFPEDKEKGTPEASSRSQSFETGSMSNASVDHTHRRLKPRHIQLIGIGGSISTALYVQIGQGLLDGGPGNLLVAFIIWCTFILAVTISMAEMVTYLPISSPFIRLAGRWVDEAYGFATGWNFFIFQAALIPFEIVACTVILHYWTDAIPAGAVIAIIIVCYAAINFLAVSAFGEVEFFTALFKVILIVALIFFTLFAMLGLNPQHDRFGFRYWNDPGAFAEFYSSGSFGRFLGFLQCLIQASFTIGGPEYVAMAAGEAGNPRSVMPKAFNAVFYRLTTFYVLGSLAVGILVPYTDQELRTAFDVGSPGAAASPYVVAMRRLGVRVLPDIVNGMVFTSAFSAGNSYVYCASRSLYGLALEGKAPKIFTRCTKHGIPIYAVMLVLLISLLSFLQVSNSAGVVLNWFVKLVTVSQLMNFGVVCFTYLRFYKGLKAQGIDRKTLPYRGLFQPYAAWYGLIGTTIMSFLGGYNVFLDGKWNVPDFIFSYTMIAVFPLLIFGYKIINKTKFRSPEEMDLVKNLEEIEEHQKNFVPIPPRNLIEKVLDRVFA</sequence>
<feature type="region of interest" description="Disordered" evidence="7">
    <location>
        <begin position="1"/>
        <end position="55"/>
    </location>
</feature>
<evidence type="ECO:0000256" key="5">
    <source>
        <dbReference type="ARBA" id="ARBA00022989"/>
    </source>
</evidence>
<evidence type="ECO:0000256" key="6">
    <source>
        <dbReference type="ARBA" id="ARBA00023136"/>
    </source>
</evidence>
<protein>
    <submittedName>
        <fullName evidence="10">General amino acid permease AGP2-like protein 4</fullName>
    </submittedName>
</protein>
<dbReference type="Gene3D" id="1.20.1740.10">
    <property type="entry name" value="Amino acid/polyamine transporter I"/>
    <property type="match status" value="1"/>
</dbReference>
<feature type="transmembrane region" description="Helical" evidence="8">
    <location>
        <begin position="170"/>
        <end position="191"/>
    </location>
</feature>
<organism evidence="10 11">
    <name type="scientific">Cladorrhinum samala</name>
    <dbReference type="NCBI Taxonomy" id="585594"/>
    <lineage>
        <taxon>Eukaryota</taxon>
        <taxon>Fungi</taxon>
        <taxon>Dikarya</taxon>
        <taxon>Ascomycota</taxon>
        <taxon>Pezizomycotina</taxon>
        <taxon>Sordariomycetes</taxon>
        <taxon>Sordariomycetidae</taxon>
        <taxon>Sordariales</taxon>
        <taxon>Podosporaceae</taxon>
        <taxon>Cladorrhinum</taxon>
    </lineage>
</organism>
<dbReference type="Pfam" id="PF00324">
    <property type="entry name" value="AA_permease"/>
    <property type="match status" value="1"/>
</dbReference>
<feature type="transmembrane region" description="Helical" evidence="8">
    <location>
        <begin position="426"/>
        <end position="447"/>
    </location>
</feature>
<evidence type="ECO:0000256" key="7">
    <source>
        <dbReference type="SAM" id="MobiDB-lite"/>
    </source>
</evidence>
<feature type="transmembrane region" description="Helical" evidence="8">
    <location>
        <begin position="468"/>
        <end position="492"/>
    </location>
</feature>
<feature type="compositionally biased region" description="Polar residues" evidence="7">
    <location>
        <begin position="35"/>
        <end position="53"/>
    </location>
</feature>
<keyword evidence="5 8" id="KW-1133">Transmembrane helix</keyword>
<dbReference type="GO" id="GO:0016020">
    <property type="term" value="C:membrane"/>
    <property type="evidence" value="ECO:0007669"/>
    <property type="project" value="UniProtKB-SubCell"/>
</dbReference>
<comment type="subcellular location">
    <subcellularLocation>
        <location evidence="1">Membrane</location>
        <topology evidence="1">Multi-pass membrane protein</topology>
    </subcellularLocation>
</comment>
<dbReference type="InterPro" id="IPR004841">
    <property type="entry name" value="AA-permease/SLC12A_dom"/>
</dbReference>
<evidence type="ECO:0000256" key="3">
    <source>
        <dbReference type="ARBA" id="ARBA00022692"/>
    </source>
</evidence>
<feature type="transmembrane region" description="Helical" evidence="8">
    <location>
        <begin position="397"/>
        <end position="414"/>
    </location>
</feature>
<dbReference type="AlphaFoldDB" id="A0AAV9I4W9"/>
<name>A0AAV9I4W9_9PEZI</name>
<evidence type="ECO:0000256" key="4">
    <source>
        <dbReference type="ARBA" id="ARBA00022970"/>
    </source>
</evidence>
<dbReference type="InterPro" id="IPR050524">
    <property type="entry name" value="APC_YAT"/>
</dbReference>
<evidence type="ECO:0000313" key="11">
    <source>
        <dbReference type="Proteomes" id="UP001321749"/>
    </source>
</evidence>
<proteinExistence type="predicted"/>
<dbReference type="FunFam" id="1.20.1740.10:FF:000006">
    <property type="entry name" value="General amino acid permease"/>
    <property type="match status" value="1"/>
</dbReference>
<evidence type="ECO:0000259" key="9">
    <source>
        <dbReference type="Pfam" id="PF00324"/>
    </source>
</evidence>
<keyword evidence="6 8" id="KW-0472">Membrane</keyword>
<evidence type="ECO:0000256" key="2">
    <source>
        <dbReference type="ARBA" id="ARBA00022448"/>
    </source>
</evidence>
<dbReference type="PANTHER" id="PTHR43341:SF15">
    <property type="entry name" value="GENERAL AMINO ACID PERMEASE AGP2"/>
    <property type="match status" value="1"/>
</dbReference>
<keyword evidence="3 8" id="KW-0812">Transmembrane</keyword>
<comment type="caution">
    <text evidence="10">The sequence shown here is derived from an EMBL/GenBank/DDBJ whole genome shotgun (WGS) entry which is preliminary data.</text>
</comment>
<reference evidence="10" key="1">
    <citation type="journal article" date="2023" name="Mol. Phylogenet. Evol.">
        <title>Genome-scale phylogeny and comparative genomics of the fungal order Sordariales.</title>
        <authorList>
            <person name="Hensen N."/>
            <person name="Bonometti L."/>
            <person name="Westerberg I."/>
            <person name="Brannstrom I.O."/>
            <person name="Guillou S."/>
            <person name="Cros-Aarteil S."/>
            <person name="Calhoun S."/>
            <person name="Haridas S."/>
            <person name="Kuo A."/>
            <person name="Mondo S."/>
            <person name="Pangilinan J."/>
            <person name="Riley R."/>
            <person name="LaButti K."/>
            <person name="Andreopoulos B."/>
            <person name="Lipzen A."/>
            <person name="Chen C."/>
            <person name="Yan M."/>
            <person name="Daum C."/>
            <person name="Ng V."/>
            <person name="Clum A."/>
            <person name="Steindorff A."/>
            <person name="Ohm R.A."/>
            <person name="Martin F."/>
            <person name="Silar P."/>
            <person name="Natvig D.O."/>
            <person name="Lalanne C."/>
            <person name="Gautier V."/>
            <person name="Ament-Velasquez S.L."/>
            <person name="Kruys A."/>
            <person name="Hutchinson M.I."/>
            <person name="Powell A.J."/>
            <person name="Barry K."/>
            <person name="Miller A.N."/>
            <person name="Grigoriev I.V."/>
            <person name="Debuchy R."/>
            <person name="Gladieux P."/>
            <person name="Hiltunen Thoren M."/>
            <person name="Johannesson H."/>
        </authorList>
    </citation>
    <scope>NUCLEOTIDE SEQUENCE</scope>
    <source>
        <strain evidence="10">PSN324</strain>
    </source>
</reference>
<feature type="transmembrane region" description="Helical" evidence="8">
    <location>
        <begin position="295"/>
        <end position="316"/>
    </location>
</feature>
<feature type="transmembrane region" description="Helical" evidence="8">
    <location>
        <begin position="203"/>
        <end position="224"/>
    </location>
</feature>
<dbReference type="PIRSF" id="PIRSF006060">
    <property type="entry name" value="AA_transporter"/>
    <property type="match status" value="1"/>
</dbReference>
<gene>
    <name evidence="10" type="ORF">QBC42DRAFT_319064</name>
</gene>